<comment type="caution">
    <text evidence="6">The sequence shown here is derived from an EMBL/GenBank/DDBJ whole genome shotgun (WGS) entry which is preliminary data.</text>
</comment>
<dbReference type="GO" id="GO:0004357">
    <property type="term" value="F:glutamate-cysteine ligase activity"/>
    <property type="evidence" value="ECO:0007669"/>
    <property type="project" value="UniProtKB-EC"/>
</dbReference>
<evidence type="ECO:0000313" key="7">
    <source>
        <dbReference type="Proteomes" id="UP000185696"/>
    </source>
</evidence>
<evidence type="ECO:0000256" key="5">
    <source>
        <dbReference type="HAMAP-Rule" id="MF_01609"/>
    </source>
</evidence>
<comment type="function">
    <text evidence="5">ATP-dependent carboxylate-amine ligase which exhibits weak glutamate--cysteine ligase activity.</text>
</comment>
<proteinExistence type="inferred from homology"/>
<dbReference type="EC" id="6.3.2.2" evidence="5"/>
<dbReference type="AlphaFoldDB" id="A0A7Z0WRM0"/>
<sequence length="347" mass="37107">MGVEEEFLLVDADGELAGLGVEVVGAAHDPQGVLETELTCSQVEAVTGVCDTPEGVLGQLTDLRGELAGAARRHGLRLVPSGVPVLPERRLSITPKPRYLLIAEHFGAATRAGATCGCHVHIGMPDRALGVWVINRVRAWLPTLLAVTANSPFDGMDTGYASWRYQNWSRWPSAGPPPRFASLDEYDSIVDGLLRSGAILDRGMVYWDVRLSEHQPTVEFRVSDVAATAGDAALFAALVRGLVAHVLDGGSVCSDVSPAVLRANLWRASRDGLGGCCLHPVTGEAVPVHEQLGDLLAMISGVLGDDAEFVRAGLAKLREQGGGADRQRRIYSRRRLLSDVVDDLALR</sequence>
<dbReference type="InterPro" id="IPR014746">
    <property type="entry name" value="Gln_synth/guanido_kin_cat_dom"/>
</dbReference>
<keyword evidence="3 5" id="KW-0067">ATP-binding</keyword>
<comment type="catalytic activity">
    <reaction evidence="4 5">
        <text>L-cysteine + L-glutamate + ATP = gamma-L-glutamyl-L-cysteine + ADP + phosphate + H(+)</text>
        <dbReference type="Rhea" id="RHEA:13285"/>
        <dbReference type="ChEBI" id="CHEBI:15378"/>
        <dbReference type="ChEBI" id="CHEBI:29985"/>
        <dbReference type="ChEBI" id="CHEBI:30616"/>
        <dbReference type="ChEBI" id="CHEBI:35235"/>
        <dbReference type="ChEBI" id="CHEBI:43474"/>
        <dbReference type="ChEBI" id="CHEBI:58173"/>
        <dbReference type="ChEBI" id="CHEBI:456216"/>
        <dbReference type="EC" id="6.3.2.2"/>
    </reaction>
</comment>
<dbReference type="InterPro" id="IPR011793">
    <property type="entry name" value="YbdK"/>
</dbReference>
<reference evidence="6 7" key="1">
    <citation type="submission" date="2016-12" db="EMBL/GenBank/DDBJ databases">
        <title>The draft genome sequence of Actinophytocola xinjiangensis.</title>
        <authorList>
            <person name="Wang W."/>
            <person name="Yuan L."/>
        </authorList>
    </citation>
    <scope>NUCLEOTIDE SEQUENCE [LARGE SCALE GENOMIC DNA]</scope>
    <source>
        <strain evidence="6 7">CGMCC 4.4663</strain>
    </source>
</reference>
<evidence type="ECO:0000256" key="4">
    <source>
        <dbReference type="ARBA" id="ARBA00048819"/>
    </source>
</evidence>
<protein>
    <recommendedName>
        <fullName evidence="5">Putative glutamate--cysteine ligase 2</fullName>
        <ecNumber evidence="5">6.3.2.2</ecNumber>
    </recommendedName>
    <alternativeName>
        <fullName evidence="5">Gamma-glutamylcysteine synthetase 2</fullName>
        <shortName evidence="5">GCS 2</shortName>
        <shortName evidence="5">Gamma-GCS 2</shortName>
    </alternativeName>
</protein>
<organism evidence="6 7">
    <name type="scientific">Actinophytocola xinjiangensis</name>
    <dbReference type="NCBI Taxonomy" id="485602"/>
    <lineage>
        <taxon>Bacteria</taxon>
        <taxon>Bacillati</taxon>
        <taxon>Actinomycetota</taxon>
        <taxon>Actinomycetes</taxon>
        <taxon>Pseudonocardiales</taxon>
        <taxon>Pseudonocardiaceae</taxon>
    </lineage>
</organism>
<evidence type="ECO:0000313" key="6">
    <source>
        <dbReference type="EMBL" id="OLF13196.1"/>
    </source>
</evidence>
<dbReference type="InterPro" id="IPR050141">
    <property type="entry name" value="GCL_type2/YbdK_subfam"/>
</dbReference>
<accession>A0A7Z0WRM0</accession>
<dbReference type="NCBIfam" id="TIGR02050">
    <property type="entry name" value="gshA_cyan_rel"/>
    <property type="match status" value="1"/>
</dbReference>
<evidence type="ECO:0000256" key="3">
    <source>
        <dbReference type="ARBA" id="ARBA00022840"/>
    </source>
</evidence>
<dbReference type="Pfam" id="PF04107">
    <property type="entry name" value="GCS2"/>
    <property type="match status" value="1"/>
</dbReference>
<keyword evidence="1 5" id="KW-0436">Ligase</keyword>
<dbReference type="OrthoDB" id="9803842at2"/>
<evidence type="ECO:0000256" key="2">
    <source>
        <dbReference type="ARBA" id="ARBA00022741"/>
    </source>
</evidence>
<dbReference type="PANTHER" id="PTHR36510:SF1">
    <property type="entry name" value="GLUTAMATE--CYSTEINE LIGASE 2-RELATED"/>
    <property type="match status" value="1"/>
</dbReference>
<comment type="similarity">
    <text evidence="5">Belongs to the glutamate--cysteine ligase type 2 family. YbdK subfamily.</text>
</comment>
<dbReference type="PANTHER" id="PTHR36510">
    <property type="entry name" value="GLUTAMATE--CYSTEINE LIGASE 2-RELATED"/>
    <property type="match status" value="1"/>
</dbReference>
<dbReference type="InterPro" id="IPR006336">
    <property type="entry name" value="GCS2"/>
</dbReference>
<dbReference type="SUPFAM" id="SSF55931">
    <property type="entry name" value="Glutamine synthetase/guanido kinase"/>
    <property type="match status" value="1"/>
</dbReference>
<dbReference type="GO" id="GO:0005524">
    <property type="term" value="F:ATP binding"/>
    <property type="evidence" value="ECO:0007669"/>
    <property type="project" value="UniProtKB-KW"/>
</dbReference>
<dbReference type="NCBIfam" id="NF010041">
    <property type="entry name" value="PRK13517.1-1"/>
    <property type="match status" value="1"/>
</dbReference>
<name>A0A7Z0WRM0_9PSEU</name>
<keyword evidence="2 5" id="KW-0547">Nucleotide-binding</keyword>
<keyword evidence="7" id="KW-1185">Reference proteome</keyword>
<evidence type="ECO:0000256" key="1">
    <source>
        <dbReference type="ARBA" id="ARBA00022598"/>
    </source>
</evidence>
<dbReference type="HAMAP" id="MF_01609">
    <property type="entry name" value="Glu_cys_ligase_2"/>
    <property type="match status" value="1"/>
</dbReference>
<dbReference type="Proteomes" id="UP000185696">
    <property type="component" value="Unassembled WGS sequence"/>
</dbReference>
<dbReference type="EMBL" id="MSIF01000002">
    <property type="protein sequence ID" value="OLF13196.1"/>
    <property type="molecule type" value="Genomic_DNA"/>
</dbReference>
<dbReference type="GO" id="GO:0042398">
    <property type="term" value="P:modified amino acid biosynthetic process"/>
    <property type="evidence" value="ECO:0007669"/>
    <property type="project" value="InterPro"/>
</dbReference>
<dbReference type="Gene3D" id="3.30.590.20">
    <property type="match status" value="1"/>
</dbReference>
<gene>
    <name evidence="6" type="ORF">BLA60_06590</name>
</gene>
<dbReference type="RefSeq" id="WP_075132102.1">
    <property type="nucleotide sequence ID" value="NZ_MSIF01000002.1"/>
</dbReference>